<keyword evidence="2" id="KW-1185">Reference proteome</keyword>
<dbReference type="Proteomes" id="UP000515211">
    <property type="component" value="Chromosome 9"/>
</dbReference>
<feature type="compositionally biased region" description="Basic and acidic residues" evidence="1">
    <location>
        <begin position="13"/>
        <end position="33"/>
    </location>
</feature>
<dbReference type="PANTHER" id="PTHR13452">
    <property type="entry name" value="THUMP DOMAIN CONTAINING PROTEIN 1-RELATED"/>
    <property type="match status" value="1"/>
</dbReference>
<dbReference type="CDD" id="cd11717">
    <property type="entry name" value="THUMP_THUMPD1_like"/>
    <property type="match status" value="1"/>
</dbReference>
<accession>A0A6P5MR99</accession>
<dbReference type="InterPro" id="IPR040183">
    <property type="entry name" value="THUMPD1-like"/>
</dbReference>
<dbReference type="SUPFAM" id="SSF143437">
    <property type="entry name" value="THUMP domain-like"/>
    <property type="match status" value="1"/>
</dbReference>
<dbReference type="GO" id="GO:0003723">
    <property type="term" value="F:RNA binding"/>
    <property type="evidence" value="ECO:0007669"/>
    <property type="project" value="InterPro"/>
</dbReference>
<protein>
    <submittedName>
        <fullName evidence="3">Uncharacterized protein LOC107467534 isoform X1</fullName>
    </submittedName>
</protein>
<dbReference type="GeneID" id="107467534"/>
<reference evidence="3" key="2">
    <citation type="submission" date="2025-08" db="UniProtKB">
        <authorList>
            <consortium name="RefSeq"/>
        </authorList>
    </citation>
    <scope>IDENTIFICATION</scope>
    <source>
        <tissue evidence="3">Whole plant</tissue>
    </source>
</reference>
<organism evidence="2 3">
    <name type="scientific">Arachis duranensis</name>
    <name type="common">Wild peanut</name>
    <dbReference type="NCBI Taxonomy" id="130453"/>
    <lineage>
        <taxon>Eukaryota</taxon>
        <taxon>Viridiplantae</taxon>
        <taxon>Streptophyta</taxon>
        <taxon>Embryophyta</taxon>
        <taxon>Tracheophyta</taxon>
        <taxon>Spermatophyta</taxon>
        <taxon>Magnoliopsida</taxon>
        <taxon>eudicotyledons</taxon>
        <taxon>Gunneridae</taxon>
        <taxon>Pentapetalae</taxon>
        <taxon>rosids</taxon>
        <taxon>fabids</taxon>
        <taxon>Fabales</taxon>
        <taxon>Fabaceae</taxon>
        <taxon>Papilionoideae</taxon>
        <taxon>50 kb inversion clade</taxon>
        <taxon>dalbergioids sensu lato</taxon>
        <taxon>Dalbergieae</taxon>
        <taxon>Pterocarpus clade</taxon>
        <taxon>Arachis</taxon>
    </lineage>
</organism>
<dbReference type="AlphaFoldDB" id="A0A6P5MR99"/>
<evidence type="ECO:0000256" key="1">
    <source>
        <dbReference type="SAM" id="MobiDB-lite"/>
    </source>
</evidence>
<dbReference type="PANTHER" id="PTHR13452:SF13">
    <property type="entry name" value="OS02G0672400 PROTEIN"/>
    <property type="match status" value="1"/>
</dbReference>
<dbReference type="RefSeq" id="XP_020987065.1">
    <property type="nucleotide sequence ID" value="XM_021131406.2"/>
</dbReference>
<name>A0A6P5MR99_ARADU</name>
<evidence type="ECO:0000313" key="2">
    <source>
        <dbReference type="Proteomes" id="UP000515211"/>
    </source>
</evidence>
<evidence type="ECO:0000313" key="3">
    <source>
        <dbReference type="RefSeq" id="XP_020987065.1"/>
    </source>
</evidence>
<dbReference type="GO" id="GO:0006400">
    <property type="term" value="P:tRNA modification"/>
    <property type="evidence" value="ECO:0007669"/>
    <property type="project" value="InterPro"/>
</dbReference>
<sequence length="357" mass="39180">MAEDGGTATMTGRNEHEEREDERETPKEKKEMSPWEQHSAVIKLPRFDYNAPSTLLHGSHSGFLITCTIKREKSATKEAISILHKFARPFSKGSYNSLNDLEDDNASKKRRVCTEDDAEECLDNKEKETASATSNSGDGIECKLLSGSGNRAETDAEGVPGLSLVKLTRSGLLLFTFPEDALPDTVDIVSNIIQAYESGSVKSPAWCHRVFPIQATCGLNEKELQEVVSMLVKKFVDDKQNILERPVKFAVGYNRRGIEETKYVKEKSKDSNAFSLLDRNKCFGIVASAVNCVVGDSVVDLRIPELCVLVEVLPISGVPNGSIVVAVSVLPRNLVSTKPRLCVRALNSNTKEGSMAE</sequence>
<gene>
    <name evidence="3" type="primary">LOC107467534</name>
</gene>
<reference evidence="2" key="1">
    <citation type="journal article" date="2016" name="Nat. Genet.">
        <title>The genome sequences of Arachis duranensis and Arachis ipaensis, the diploid ancestors of cultivated peanut.</title>
        <authorList>
            <person name="Bertioli D.J."/>
            <person name="Cannon S.B."/>
            <person name="Froenicke L."/>
            <person name="Huang G."/>
            <person name="Farmer A.D."/>
            <person name="Cannon E.K."/>
            <person name="Liu X."/>
            <person name="Gao D."/>
            <person name="Clevenger J."/>
            <person name="Dash S."/>
            <person name="Ren L."/>
            <person name="Moretzsohn M.C."/>
            <person name="Shirasawa K."/>
            <person name="Huang W."/>
            <person name="Vidigal B."/>
            <person name="Abernathy B."/>
            <person name="Chu Y."/>
            <person name="Niederhuth C.E."/>
            <person name="Umale P."/>
            <person name="Araujo A.C."/>
            <person name="Kozik A."/>
            <person name="Kim K.D."/>
            <person name="Burow M.D."/>
            <person name="Varshney R.K."/>
            <person name="Wang X."/>
            <person name="Zhang X."/>
            <person name="Barkley N."/>
            <person name="Guimaraes P.M."/>
            <person name="Isobe S."/>
            <person name="Guo B."/>
            <person name="Liao B."/>
            <person name="Stalker H.T."/>
            <person name="Schmitz R.J."/>
            <person name="Scheffler B.E."/>
            <person name="Leal-Bertioli S.C."/>
            <person name="Xun X."/>
            <person name="Jackson S.A."/>
            <person name="Michelmore R."/>
            <person name="Ozias-Akins P."/>
        </authorList>
    </citation>
    <scope>NUCLEOTIDE SEQUENCE [LARGE SCALE GENOMIC DNA]</scope>
    <source>
        <strain evidence="2">cv. V14167</strain>
    </source>
</reference>
<proteinExistence type="predicted"/>
<feature type="region of interest" description="Disordered" evidence="1">
    <location>
        <begin position="1"/>
        <end position="36"/>
    </location>
</feature>